<dbReference type="Proteomes" id="UP001642483">
    <property type="component" value="Unassembled WGS sequence"/>
</dbReference>
<name>A0ABP0G8A7_CLALP</name>
<evidence type="ECO:0000256" key="1">
    <source>
        <dbReference type="ARBA" id="ARBA00023054"/>
    </source>
</evidence>
<accession>A0ABP0G8A7</accession>
<dbReference type="InterPro" id="IPR018791">
    <property type="entry name" value="UV_resistance/autophagy_Atg14"/>
</dbReference>
<gene>
    <name evidence="4" type="ORF">CVLEPA_LOCUS19789</name>
</gene>
<dbReference type="PANTHER" id="PTHR15157">
    <property type="entry name" value="UV RADIATION RESISTANCE-ASSOCIATED GENE PROTEIN"/>
    <property type="match status" value="1"/>
</dbReference>
<evidence type="ECO:0000313" key="5">
    <source>
        <dbReference type="Proteomes" id="UP001642483"/>
    </source>
</evidence>
<evidence type="ECO:0000313" key="4">
    <source>
        <dbReference type="EMBL" id="CAK8687718.1"/>
    </source>
</evidence>
<evidence type="ECO:0000256" key="2">
    <source>
        <dbReference type="SAM" id="Coils"/>
    </source>
</evidence>
<organism evidence="4 5">
    <name type="scientific">Clavelina lepadiformis</name>
    <name type="common">Light-bulb sea squirt</name>
    <name type="synonym">Ascidia lepadiformis</name>
    <dbReference type="NCBI Taxonomy" id="159417"/>
    <lineage>
        <taxon>Eukaryota</taxon>
        <taxon>Metazoa</taxon>
        <taxon>Chordata</taxon>
        <taxon>Tunicata</taxon>
        <taxon>Ascidiacea</taxon>
        <taxon>Aplousobranchia</taxon>
        <taxon>Clavelinidae</taxon>
        <taxon>Clavelina</taxon>
    </lineage>
</organism>
<dbReference type="Pfam" id="PF10186">
    <property type="entry name" value="ATG14"/>
    <property type="match status" value="1"/>
</dbReference>
<dbReference type="EMBL" id="CAWYQH010000106">
    <property type="protein sequence ID" value="CAK8687718.1"/>
    <property type="molecule type" value="Genomic_DNA"/>
</dbReference>
<feature type="region of interest" description="Disordered" evidence="3">
    <location>
        <begin position="710"/>
        <end position="729"/>
    </location>
</feature>
<reference evidence="4 5" key="1">
    <citation type="submission" date="2024-02" db="EMBL/GenBank/DDBJ databases">
        <authorList>
            <person name="Daric V."/>
            <person name="Darras S."/>
        </authorList>
    </citation>
    <scope>NUCLEOTIDE SEQUENCE [LARGE SCALE GENOMIC DNA]</scope>
</reference>
<keyword evidence="5" id="KW-1185">Reference proteome</keyword>
<evidence type="ECO:0000256" key="3">
    <source>
        <dbReference type="SAM" id="MobiDB-lite"/>
    </source>
</evidence>
<feature type="coiled-coil region" evidence="2">
    <location>
        <begin position="219"/>
        <end position="267"/>
    </location>
</feature>
<feature type="compositionally biased region" description="Acidic residues" evidence="3">
    <location>
        <begin position="720"/>
        <end position="729"/>
    </location>
</feature>
<feature type="region of interest" description="Disordered" evidence="3">
    <location>
        <begin position="635"/>
        <end position="705"/>
    </location>
</feature>
<evidence type="ECO:0008006" key="6">
    <source>
        <dbReference type="Google" id="ProtNLM"/>
    </source>
</evidence>
<feature type="compositionally biased region" description="Basic and acidic residues" evidence="3">
    <location>
        <begin position="642"/>
        <end position="653"/>
    </location>
</feature>
<keyword evidence="1 2" id="KW-0175">Coiled coil</keyword>
<dbReference type="PANTHER" id="PTHR15157:SF5">
    <property type="entry name" value="UV RADIATION RESISTANCE-ASSOCIATED GENE PROTEIN"/>
    <property type="match status" value="1"/>
</dbReference>
<protein>
    <recommendedName>
        <fullName evidence="6">UV radiation resistance-associated gene protein</fullName>
    </recommendedName>
</protein>
<sequence>MKQENEDTELQIQPVVLQQRRIRHISSICARNLTIAPSSPNESHDTPHEGPLLYFTLHTSDTTSGGKEEIFKSEKVNYSANPTWPSFSARSLKFSHLTSFTVRLWIGNEGTYMPALQWEIFLHQLHCIGQTLHSDMITFHSNAVALTLHGLYYAPPTSVTTSPKLTILPPCDEKDAKSSYHVFALRRILSCRVATSQCRRNVVSVRKLIKNLIIRRRETSQLEVEVEDLQARVTHLRDLLQQEKLQLSNERELARKAKWNLQQQEADLTSRQENLKQDRSSHSESYNSYLLVKEHAAQIASQLGLRRRDILSELSHIFPISSTMDTNIKSQKRAQSCEVHTICAVKLPDSENFSSKEDLQTSVALGYTCQLLSMMSQFLLLPLRYPIILKGSMSSIVDHATDKLSDKERLFPVHVRGSKDRFLFEYGVFLLNKDVAQLRYFCGLGTHDLRPTLHNIRTLLEERLGAKSTLGYHSQPIAINDLRHSRAPAKEINSPYASECLEEFVPPPSYAPEVQIEKSPRNETESEIAAPINKLTQVESRNNELSQLRHQLFGSNSEKKAKERRIVGMNDQPMRNEKATDSRDITHMPNMQEDSAESVHTTPSHHRRLTGLEEIGESKKKEMKKNLASARAELLGRSSAPRYHDNHRWRTTEEGGSQGSEGCEEYVVITSEDEHQHPTSSYLDQAPPDEVEVNGMTGWASNQQDKKKVFIIDPNQSGVTDDDEEIDLC</sequence>
<comment type="caution">
    <text evidence="4">The sequence shown here is derived from an EMBL/GenBank/DDBJ whole genome shotgun (WGS) entry which is preliminary data.</text>
</comment>
<proteinExistence type="predicted"/>